<accession>A0A941DHQ9</accession>
<dbReference type="CDD" id="cd07067">
    <property type="entry name" value="HP_PGM_like"/>
    <property type="match status" value="1"/>
</dbReference>
<keyword evidence="1" id="KW-0378">Hydrolase</keyword>
<dbReference type="SUPFAM" id="SSF53254">
    <property type="entry name" value="Phosphoglycerate mutase-like"/>
    <property type="match status" value="1"/>
</dbReference>
<dbReference type="Gene3D" id="3.40.50.1240">
    <property type="entry name" value="Phosphoglycerate mutase-like"/>
    <property type="match status" value="1"/>
</dbReference>
<keyword evidence="3" id="KW-1185">Reference proteome</keyword>
<dbReference type="InterPro" id="IPR013078">
    <property type="entry name" value="His_Pase_superF_clade-1"/>
</dbReference>
<dbReference type="PANTHER" id="PTHR20935:SF0">
    <property type="entry name" value="SERINE_THREONINE-PROTEIN PHOSPHATASE PGAM5, MITOCHONDRIAL"/>
    <property type="match status" value="1"/>
</dbReference>
<dbReference type="GO" id="GO:0016787">
    <property type="term" value="F:hydrolase activity"/>
    <property type="evidence" value="ECO:0007669"/>
    <property type="project" value="UniProtKB-KW"/>
</dbReference>
<proteinExistence type="predicted"/>
<name>A0A941DHQ9_9BURK</name>
<dbReference type="Pfam" id="PF00300">
    <property type="entry name" value="His_Phos_1"/>
    <property type="match status" value="1"/>
</dbReference>
<sequence length="244" mass="28090">MRHIYLIRHGQASFDADDYDQLSTLGEEQARLLGAWLKHSGQSADKIIIGGNRRHRQTAQHCLQQFRSSPQQLAEQDWLLDPGFNEFDHEEVVLRHCSEFSDFASLKQFLNKQAHPQRAFQQVFTEAVKRWISGDYADYSESWKEFQQRCRAALVRISEAAENETNSNQASQQTYWVFTSGGTISTLIQSVLGIPDQQIFDLNASLINSGVSKLTVGRNRTRLNYLNNPAHLEIYQRPELISYR</sequence>
<dbReference type="RefSeq" id="WP_212685170.1">
    <property type="nucleotide sequence ID" value="NZ_JAGSPM010000009.1"/>
</dbReference>
<reference evidence="2 3" key="1">
    <citation type="submission" date="2021-04" db="EMBL/GenBank/DDBJ databases">
        <title>novel species isolated from subtropical streams in China.</title>
        <authorList>
            <person name="Lu H."/>
        </authorList>
    </citation>
    <scope>NUCLEOTIDE SEQUENCE [LARGE SCALE GENOMIC DNA]</scope>
    <source>
        <strain evidence="2 3">BYS107W</strain>
    </source>
</reference>
<dbReference type="AlphaFoldDB" id="A0A941DHQ9"/>
<evidence type="ECO:0000313" key="2">
    <source>
        <dbReference type="EMBL" id="MBR7747795.1"/>
    </source>
</evidence>
<protein>
    <submittedName>
        <fullName evidence="2">Histidine phosphatase family protein</fullName>
    </submittedName>
</protein>
<gene>
    <name evidence="2" type="ORF">KDM92_14515</name>
</gene>
<dbReference type="InterPro" id="IPR029033">
    <property type="entry name" value="His_PPase_superfam"/>
</dbReference>
<dbReference type="SMART" id="SM00855">
    <property type="entry name" value="PGAM"/>
    <property type="match status" value="1"/>
</dbReference>
<organism evidence="2 3">
    <name type="scientific">Undibacterium baiyunense</name>
    <dbReference type="NCBI Taxonomy" id="2828731"/>
    <lineage>
        <taxon>Bacteria</taxon>
        <taxon>Pseudomonadati</taxon>
        <taxon>Pseudomonadota</taxon>
        <taxon>Betaproteobacteria</taxon>
        <taxon>Burkholderiales</taxon>
        <taxon>Oxalobacteraceae</taxon>
        <taxon>Undibacterium</taxon>
    </lineage>
</organism>
<dbReference type="PANTHER" id="PTHR20935">
    <property type="entry name" value="PHOSPHOGLYCERATE MUTASE-RELATED"/>
    <property type="match status" value="1"/>
</dbReference>
<dbReference type="EMBL" id="JAGSPM010000009">
    <property type="protein sequence ID" value="MBR7747795.1"/>
    <property type="molecule type" value="Genomic_DNA"/>
</dbReference>
<dbReference type="Proteomes" id="UP000680158">
    <property type="component" value="Unassembled WGS sequence"/>
</dbReference>
<evidence type="ECO:0000256" key="1">
    <source>
        <dbReference type="ARBA" id="ARBA00022801"/>
    </source>
</evidence>
<evidence type="ECO:0000313" key="3">
    <source>
        <dbReference type="Proteomes" id="UP000680158"/>
    </source>
</evidence>
<comment type="caution">
    <text evidence="2">The sequence shown here is derived from an EMBL/GenBank/DDBJ whole genome shotgun (WGS) entry which is preliminary data.</text>
</comment>
<dbReference type="InterPro" id="IPR051021">
    <property type="entry name" value="Mito_Ser/Thr_phosphatase"/>
</dbReference>